<accession>A0ABV4H8P2</accession>
<comment type="caution">
    <text evidence="2">The sequence shown here is derived from an EMBL/GenBank/DDBJ whole genome shotgun (WGS) entry which is preliminary data.</text>
</comment>
<reference evidence="2 3" key="1">
    <citation type="submission" date="2024-06" db="EMBL/GenBank/DDBJ databases">
        <title>Soil Sphingobacterium thalpophilum.</title>
        <authorList>
            <person name="Yang J."/>
            <person name="Li J."/>
        </authorList>
    </citation>
    <scope>NUCLEOTIDE SEQUENCE [LARGE SCALE GENOMIC DNA]</scope>
    <source>
        <strain evidence="2 3">22g91tb</strain>
    </source>
</reference>
<sequence length="127" mass="13928">MEQTSKTSVLIFSVFALTRWTGGRLFFKPPAPGPQNRGRKGGQKQKSPRKAPVKQNAIRMQGRADPEDGLPEPGHGHPAPDADKARSSSGSAVHRSRRKHGAARTHALRTDYKRIRRPIKGTCAEAN</sequence>
<proteinExistence type="predicted"/>
<feature type="compositionally biased region" description="Basic residues" evidence="1">
    <location>
        <begin position="94"/>
        <end position="107"/>
    </location>
</feature>
<protein>
    <recommendedName>
        <fullName evidence="4">Secreted protein</fullName>
    </recommendedName>
</protein>
<feature type="compositionally biased region" description="Basic and acidic residues" evidence="1">
    <location>
        <begin position="74"/>
        <end position="86"/>
    </location>
</feature>
<organism evidence="2 3">
    <name type="scientific">Sphingobacterium thalpophilum</name>
    <dbReference type="NCBI Taxonomy" id="259"/>
    <lineage>
        <taxon>Bacteria</taxon>
        <taxon>Pseudomonadati</taxon>
        <taxon>Bacteroidota</taxon>
        <taxon>Sphingobacteriia</taxon>
        <taxon>Sphingobacteriales</taxon>
        <taxon>Sphingobacteriaceae</taxon>
        <taxon>Sphingobacterium</taxon>
    </lineage>
</organism>
<keyword evidence="3" id="KW-1185">Reference proteome</keyword>
<dbReference type="EMBL" id="JBEOQB010000001">
    <property type="protein sequence ID" value="MEZ0449986.1"/>
    <property type="molecule type" value="Genomic_DNA"/>
</dbReference>
<evidence type="ECO:0008006" key="4">
    <source>
        <dbReference type="Google" id="ProtNLM"/>
    </source>
</evidence>
<feature type="compositionally biased region" description="Basic residues" evidence="1">
    <location>
        <begin position="37"/>
        <end position="52"/>
    </location>
</feature>
<name>A0ABV4H8P2_9SPHI</name>
<feature type="region of interest" description="Disordered" evidence="1">
    <location>
        <begin position="23"/>
        <end position="127"/>
    </location>
</feature>
<evidence type="ECO:0000256" key="1">
    <source>
        <dbReference type="SAM" id="MobiDB-lite"/>
    </source>
</evidence>
<evidence type="ECO:0000313" key="2">
    <source>
        <dbReference type="EMBL" id="MEZ0449986.1"/>
    </source>
</evidence>
<evidence type="ECO:0000313" key="3">
    <source>
        <dbReference type="Proteomes" id="UP001566204"/>
    </source>
</evidence>
<dbReference type="Proteomes" id="UP001566204">
    <property type="component" value="Unassembled WGS sequence"/>
</dbReference>
<dbReference type="RefSeq" id="WP_370481814.1">
    <property type="nucleotide sequence ID" value="NZ_JBEOQA010000001.1"/>
</dbReference>
<gene>
    <name evidence="2" type="ORF">ABTW24_00005</name>
</gene>